<dbReference type="STRING" id="156892.BM477_05515"/>
<name>A0A1Q5PMI9_9ACTO</name>
<gene>
    <name evidence="2" type="ORF">BM477_05515</name>
</gene>
<dbReference type="Proteomes" id="UP000186465">
    <property type="component" value="Unassembled WGS sequence"/>
</dbReference>
<proteinExistence type="predicted"/>
<dbReference type="Pfam" id="PF13177">
    <property type="entry name" value="DNA_pol3_delta2"/>
    <property type="match status" value="1"/>
</dbReference>
<protein>
    <submittedName>
        <fullName evidence="2">DNA polymerase III subunit delta</fullName>
    </submittedName>
</protein>
<evidence type="ECO:0000313" key="2">
    <source>
        <dbReference type="EMBL" id="OKL48660.1"/>
    </source>
</evidence>
<accession>A0A1Q5PMI9</accession>
<evidence type="ECO:0000259" key="1">
    <source>
        <dbReference type="SMART" id="SM00382"/>
    </source>
</evidence>
<dbReference type="InterPro" id="IPR003593">
    <property type="entry name" value="AAA+_ATPase"/>
</dbReference>
<sequence>MTVWDKLIGQSAAAEVLTAAAEAARHIVERRIAEGASSAPATAADATPLEQERSMTHAWLITGPPGSGRSTAARAFAAALQCTGPQVGCGVCEGCRAVLADTHPDVTTSRTQKVVISIEEVRQLVSGAYAAPQEGRWRVIIVEDADRMVQRTTNTLLKAIEEPPERTVWLLCTPSPEDVLTTIRSRCRNVALRIPPADAVASYLVEESATRPEGPISPEIALQAARIAQSHIGRARPLAMDEEMRAIRRERITKIVRVRSAPEAVYEAKQLVDRTSQVAKDYLDREAPQAIADLKRTLGYDEKERIPPAIRSQIKDEEEKQQRIATRRQRDELDFALVDLLSFYRDVVVRQLGSEISVINTDLAPLVDELAAQSSTEQTLARMDAIAQARKRIAGNVPPQLAVEAMMITLRPQS</sequence>
<evidence type="ECO:0000313" key="3">
    <source>
        <dbReference type="Proteomes" id="UP000186465"/>
    </source>
</evidence>
<keyword evidence="3" id="KW-1185">Reference proteome</keyword>
<dbReference type="PANTHER" id="PTHR11669:SF8">
    <property type="entry name" value="DNA POLYMERASE III SUBUNIT DELTA"/>
    <property type="match status" value="1"/>
</dbReference>
<dbReference type="Gene3D" id="3.40.50.300">
    <property type="entry name" value="P-loop containing nucleotide triphosphate hydrolases"/>
    <property type="match status" value="1"/>
</dbReference>
<dbReference type="NCBIfam" id="NF005926">
    <property type="entry name" value="PRK07940.1"/>
    <property type="match status" value="1"/>
</dbReference>
<dbReference type="SMART" id="SM00382">
    <property type="entry name" value="AAA"/>
    <property type="match status" value="1"/>
</dbReference>
<dbReference type="RefSeq" id="WP_075361689.1">
    <property type="nucleotide sequence ID" value="NZ_MPDM01000005.1"/>
</dbReference>
<dbReference type="AlphaFoldDB" id="A0A1Q5PMI9"/>
<dbReference type="InterPro" id="IPR027417">
    <property type="entry name" value="P-loop_NTPase"/>
</dbReference>
<dbReference type="PANTHER" id="PTHR11669">
    <property type="entry name" value="REPLICATION FACTOR C / DNA POLYMERASE III GAMMA-TAU SUBUNIT"/>
    <property type="match status" value="1"/>
</dbReference>
<dbReference type="OrthoDB" id="9809531at2"/>
<dbReference type="GO" id="GO:0006261">
    <property type="term" value="P:DNA-templated DNA replication"/>
    <property type="evidence" value="ECO:0007669"/>
    <property type="project" value="TreeGrafter"/>
</dbReference>
<dbReference type="SUPFAM" id="SSF52540">
    <property type="entry name" value="P-loop containing nucleoside triphosphate hydrolases"/>
    <property type="match status" value="1"/>
</dbReference>
<organism evidence="2 3">
    <name type="scientific">Boudabousia marimammalium</name>
    <dbReference type="NCBI Taxonomy" id="156892"/>
    <lineage>
        <taxon>Bacteria</taxon>
        <taxon>Bacillati</taxon>
        <taxon>Actinomycetota</taxon>
        <taxon>Actinomycetes</taxon>
        <taxon>Actinomycetales</taxon>
        <taxon>Actinomycetaceae</taxon>
        <taxon>Boudabousia</taxon>
    </lineage>
</organism>
<dbReference type="InterPro" id="IPR050238">
    <property type="entry name" value="DNA_Rep/Repair_Clamp_Loader"/>
</dbReference>
<comment type="caution">
    <text evidence="2">The sequence shown here is derived from an EMBL/GenBank/DDBJ whole genome shotgun (WGS) entry which is preliminary data.</text>
</comment>
<dbReference type="EMBL" id="MPDM01000005">
    <property type="protein sequence ID" value="OKL48660.1"/>
    <property type="molecule type" value="Genomic_DNA"/>
</dbReference>
<reference evidence="3" key="1">
    <citation type="submission" date="2016-11" db="EMBL/GenBank/DDBJ databases">
        <title>Actinomyces gypaetusis sp. nov. isolated from Gypaetus barbatus in Qinghai Tibet Plateau China.</title>
        <authorList>
            <person name="Meng X."/>
        </authorList>
    </citation>
    <scope>NUCLEOTIDE SEQUENCE [LARGE SCALE GENOMIC DNA]</scope>
    <source>
        <strain evidence="3">DSM 15383</strain>
    </source>
</reference>
<feature type="domain" description="AAA+ ATPase" evidence="1">
    <location>
        <begin position="55"/>
        <end position="195"/>
    </location>
</feature>